<reference evidence="6" key="2">
    <citation type="journal article" date="2023" name="IMA Fungus">
        <title>Comparative genomic study of the Penicillium genus elucidates a diverse pangenome and 15 lateral gene transfer events.</title>
        <authorList>
            <person name="Petersen C."/>
            <person name="Sorensen T."/>
            <person name="Nielsen M.R."/>
            <person name="Sondergaard T.E."/>
            <person name="Sorensen J.L."/>
            <person name="Fitzpatrick D.A."/>
            <person name="Frisvad J.C."/>
            <person name="Nielsen K.L."/>
        </authorList>
    </citation>
    <scope>NUCLEOTIDE SEQUENCE</scope>
    <source>
        <strain evidence="6">IBT 30069</strain>
    </source>
</reference>
<keyword evidence="7" id="KW-1185">Reference proteome</keyword>
<dbReference type="Gene3D" id="1.25.40.20">
    <property type="entry name" value="Ankyrin repeat-containing domain"/>
    <property type="match status" value="3"/>
</dbReference>
<dbReference type="Gene3D" id="3.40.50.1580">
    <property type="entry name" value="Nucleoside phosphorylase domain"/>
    <property type="match status" value="1"/>
</dbReference>
<name>A0A9W9KIW0_9EURO</name>
<feature type="repeat" description="ANK" evidence="3">
    <location>
        <begin position="937"/>
        <end position="965"/>
    </location>
</feature>
<feature type="repeat" description="ANK" evidence="3">
    <location>
        <begin position="1233"/>
        <end position="1265"/>
    </location>
</feature>
<dbReference type="OrthoDB" id="195446at2759"/>
<dbReference type="InterPro" id="IPR027417">
    <property type="entry name" value="P-loop_NTPase"/>
</dbReference>
<evidence type="ECO:0000256" key="3">
    <source>
        <dbReference type="PROSITE-ProRule" id="PRU00023"/>
    </source>
</evidence>
<dbReference type="Pfam" id="PF24883">
    <property type="entry name" value="NPHP3_N"/>
    <property type="match status" value="1"/>
</dbReference>
<dbReference type="InterPro" id="IPR056884">
    <property type="entry name" value="NPHP3-like_N"/>
</dbReference>
<evidence type="ECO:0000259" key="5">
    <source>
        <dbReference type="Pfam" id="PF24883"/>
    </source>
</evidence>
<dbReference type="InterPro" id="IPR002110">
    <property type="entry name" value="Ankyrin_rpt"/>
</dbReference>
<organism evidence="6 7">
    <name type="scientific">Penicillium angulare</name>
    <dbReference type="NCBI Taxonomy" id="116970"/>
    <lineage>
        <taxon>Eukaryota</taxon>
        <taxon>Fungi</taxon>
        <taxon>Dikarya</taxon>
        <taxon>Ascomycota</taxon>
        <taxon>Pezizomycotina</taxon>
        <taxon>Eurotiomycetes</taxon>
        <taxon>Eurotiomycetidae</taxon>
        <taxon>Eurotiales</taxon>
        <taxon>Aspergillaceae</taxon>
        <taxon>Penicillium</taxon>
    </lineage>
</organism>
<evidence type="ECO:0000256" key="2">
    <source>
        <dbReference type="ARBA" id="ARBA00023043"/>
    </source>
</evidence>
<gene>
    <name evidence="6" type="ORF">N7456_004735</name>
</gene>
<dbReference type="InterPro" id="IPR036770">
    <property type="entry name" value="Ankyrin_rpt-contain_sf"/>
</dbReference>
<feature type="repeat" description="ANK" evidence="3">
    <location>
        <begin position="1266"/>
        <end position="1298"/>
    </location>
</feature>
<dbReference type="InterPro" id="IPR054471">
    <property type="entry name" value="GPIID_WHD"/>
</dbReference>
<dbReference type="SUPFAM" id="SSF48403">
    <property type="entry name" value="Ankyrin repeat"/>
    <property type="match status" value="2"/>
</dbReference>
<feature type="repeat" description="ANK" evidence="3">
    <location>
        <begin position="1299"/>
        <end position="1331"/>
    </location>
</feature>
<sequence>MSDPQNYQVGWICAIETEYVAAKAFLDEIHEGPEYLSPSDNNDYTLGRVGNHNIVIAILPEGEYGTTSAASVARDMLHSFTNIRVGLMVGIAGGAPSASHDIRLGDVVVSAARDGKGGVVQFDFGKRVQCQEFQRVGFLNQPPTVLRTAVVGLRSQHTVHGHQLDGSVNSILKKNPRLQPKFARPDNSTDLLYRSDFLHVQGAENCGNTCGSDPSILRVRSERSKDDNTLIHYGLIASSNQLLKDAPARDQLAEEGILCFEMEAAGLMNHFPCLVIRGICDYSDTHKNKDWQGHAALVAAAYARDLLYRIPPSRVEAEKRLDDKFTGLQRSLDSFVANQETRAILDWISMATPSLQQRDLIRRRQSGTGEWLLESKEIMNWIDTSGQTLFFPGNPGVGKTIATSIIIDHLQTTHGNKRIGVGYLFLNFQEKQKQQTMDLFLSLLRQLIRLPIPEAVKALHTEHSGRNTYPSFSEILNLLQEVIAGYSQVFFLVDALDECVDSLRFISELLKLQKKTGVNIYATSRFIPDITRLFREFPAIEIKFPNEDIQRYLDEAMPLQLRPFILEDASLRAEILNKAIEVSDGVFLLAKLYLDFLGNATTHKAVRTALFRFSDTPNSSSPGEVTNAFDRVYGRIMRRIQDQPKGLHQLANKVLSWITCAMRPLSPLALQHALAVDSNSREVEEENVPNLEDMITVCAGLVTIDEASNIIRLTHHTAREYFERTRDIWFPDAQGMITGTCINYISSEKLSARSFKLMDQVYDPSSLYYYAALNWGNHARMSSLDGSEQVMKLLARTENMKVCSAAMIYIVREEQNQIRWTSISNLGGSSQYFLGDELSAVQLAAYFGLRRSMSALLSNNNTRHLSSRTWIKPIIRISTTIKVSIAKILLSYYPEPDHEFPCPYDRPLTLAAKNGHDGVVEFLLSLGVKPKFFYETRDETALEAASSRGFAKVVKLLIEYGDNVNRLGWDGVAPLMQASFFGHDEVVELLLEKHAQSNIVDENGHSALSYAAVMGHYQVVKLLLKHGATVDLAFKAANRSSKHTAPVRYGKSTRLLSKSNMVPSANGAGRAPLSWTAEGGHIGVVELLLTNGAHIDLIDYNGGTALLWAISGGHEAVVKLLLAKGADINSTDKSGRAPLSWAASRGHESIVRLLLEKGSDIDARDMEGLTPLWWAAKEGQENITWMLIDLGANTEINSGLGSRYICEMENSENDLLIKVLLSHRTARETPDCFGRTAMLRAAETRRYSRLEFIIEKGANLEARDPENKTALWWAVMNQHGSMTKLLIHNNANLNVQDDLGRTPLHLSAEAHNVEIFRALVEGGAILDIEDSQGRTPLMWAIIYGNENLVKILLENDICLESEDVQWGRTALLWAARKSYPNMVRLLLENGASIEAADHSGQTALSIAARYGHEEAVKILLGHGADTESEDYQDFTPHKWATLGGYGSIANTLKPASQSTKDF</sequence>
<feature type="repeat" description="ANK" evidence="3">
    <location>
        <begin position="1134"/>
        <end position="1166"/>
    </location>
</feature>
<feature type="repeat" description="ANK" evidence="3">
    <location>
        <begin position="1101"/>
        <end position="1133"/>
    </location>
</feature>
<dbReference type="Pfam" id="PF12796">
    <property type="entry name" value="Ank_2"/>
    <property type="match status" value="4"/>
</dbReference>
<keyword evidence="1" id="KW-0677">Repeat</keyword>
<evidence type="ECO:0000256" key="1">
    <source>
        <dbReference type="ARBA" id="ARBA00022737"/>
    </source>
</evidence>
<dbReference type="Proteomes" id="UP001149165">
    <property type="component" value="Unassembled WGS sequence"/>
</dbReference>
<dbReference type="Gene3D" id="3.40.50.300">
    <property type="entry name" value="P-loop containing nucleotide triphosphate hydrolases"/>
    <property type="match status" value="1"/>
</dbReference>
<dbReference type="EMBL" id="JAPQKH010000003">
    <property type="protein sequence ID" value="KAJ5108060.1"/>
    <property type="molecule type" value="Genomic_DNA"/>
</dbReference>
<reference evidence="6" key="1">
    <citation type="submission" date="2022-11" db="EMBL/GenBank/DDBJ databases">
        <authorList>
            <person name="Petersen C."/>
        </authorList>
    </citation>
    <scope>NUCLEOTIDE SEQUENCE</scope>
    <source>
        <strain evidence="6">IBT 30069</strain>
    </source>
</reference>
<dbReference type="SUPFAM" id="SSF52540">
    <property type="entry name" value="P-loop containing nucleoside triphosphate hydrolases"/>
    <property type="match status" value="1"/>
</dbReference>
<feature type="repeat" description="ANK" evidence="3">
    <location>
        <begin position="1068"/>
        <end position="1100"/>
    </location>
</feature>
<evidence type="ECO:0000313" key="6">
    <source>
        <dbReference type="EMBL" id="KAJ5108060.1"/>
    </source>
</evidence>
<dbReference type="SUPFAM" id="SSF53167">
    <property type="entry name" value="Purine and uridine phosphorylases"/>
    <property type="match status" value="1"/>
</dbReference>
<dbReference type="SMART" id="SM00248">
    <property type="entry name" value="ANK"/>
    <property type="match status" value="15"/>
</dbReference>
<feature type="repeat" description="ANK" evidence="3">
    <location>
        <begin position="1399"/>
        <end position="1431"/>
    </location>
</feature>
<evidence type="ECO:0008006" key="8">
    <source>
        <dbReference type="Google" id="ProtNLM"/>
    </source>
</evidence>
<comment type="caution">
    <text evidence="6">The sequence shown here is derived from an EMBL/GenBank/DDBJ whole genome shotgun (WGS) entry which is preliminary data.</text>
</comment>
<dbReference type="GO" id="GO:0003824">
    <property type="term" value="F:catalytic activity"/>
    <property type="evidence" value="ECO:0007669"/>
    <property type="project" value="InterPro"/>
</dbReference>
<feature type="domain" description="Nephrocystin 3-like N-terminal" evidence="5">
    <location>
        <begin position="367"/>
        <end position="525"/>
    </location>
</feature>
<dbReference type="PROSITE" id="PS50088">
    <property type="entry name" value="ANK_REPEAT"/>
    <property type="match status" value="13"/>
</dbReference>
<dbReference type="PANTHER" id="PTHR24123:SF33">
    <property type="entry name" value="PROTEIN HOS4"/>
    <property type="match status" value="1"/>
</dbReference>
<evidence type="ECO:0000313" key="7">
    <source>
        <dbReference type="Proteomes" id="UP001149165"/>
    </source>
</evidence>
<dbReference type="InterPro" id="IPR035994">
    <property type="entry name" value="Nucleoside_phosphorylase_sf"/>
</dbReference>
<feature type="repeat" description="ANK" evidence="3">
    <location>
        <begin position="1332"/>
        <end position="1364"/>
    </location>
</feature>
<feature type="repeat" description="ANK" evidence="3">
    <location>
        <begin position="970"/>
        <end position="1002"/>
    </location>
</feature>
<dbReference type="Pfam" id="PF13637">
    <property type="entry name" value="Ank_4"/>
    <property type="match status" value="1"/>
</dbReference>
<dbReference type="GO" id="GO:0009116">
    <property type="term" value="P:nucleoside metabolic process"/>
    <property type="evidence" value="ECO:0007669"/>
    <property type="project" value="InterPro"/>
</dbReference>
<keyword evidence="2 3" id="KW-0040">ANK repeat</keyword>
<proteinExistence type="predicted"/>
<feature type="repeat" description="ANK" evidence="3">
    <location>
        <begin position="1366"/>
        <end position="1398"/>
    </location>
</feature>
<dbReference type="Pfam" id="PF22939">
    <property type="entry name" value="WHD_GPIID"/>
    <property type="match status" value="1"/>
</dbReference>
<protein>
    <recommendedName>
        <fullName evidence="8">Nucleoside phosphorylase domain-containing protein</fullName>
    </recommendedName>
</protein>
<evidence type="ECO:0000259" key="4">
    <source>
        <dbReference type="Pfam" id="PF22939"/>
    </source>
</evidence>
<dbReference type="PANTHER" id="PTHR24123">
    <property type="entry name" value="ANKYRIN REPEAT-CONTAINING"/>
    <property type="match status" value="1"/>
</dbReference>
<dbReference type="PROSITE" id="PS50297">
    <property type="entry name" value="ANK_REP_REGION"/>
    <property type="match status" value="11"/>
</dbReference>
<dbReference type="InterPro" id="IPR051165">
    <property type="entry name" value="Multifunctional_ANK_Repeat"/>
</dbReference>
<accession>A0A9W9KIW0</accession>
<dbReference type="PRINTS" id="PR01415">
    <property type="entry name" value="ANKYRIN"/>
</dbReference>
<feature type="domain" description="GPI inositol-deacylase winged helix" evidence="4">
    <location>
        <begin position="648"/>
        <end position="722"/>
    </location>
</feature>
<feature type="repeat" description="ANK" evidence="3">
    <location>
        <begin position="1167"/>
        <end position="1199"/>
    </location>
</feature>
<feature type="repeat" description="ANK" evidence="3">
    <location>
        <begin position="1003"/>
        <end position="1035"/>
    </location>
</feature>